<keyword evidence="2" id="KW-0812">Transmembrane</keyword>
<sequence>MAESSYRDPGSAEELTAHNVRAMRHLDDAAARQETAADRAAARIAHWCVRIQFVWLHVAWFGGWIAFNSLPMLPHFDPYPFTFLVLVVSLEAIFLSTFVLMSQNHEMRITERRNKLDLQINLLTEQENTKALQLLARIADKLGVEDPSGGLAALEEATRPDNLARQIDQAYPEDRR</sequence>
<dbReference type="InterPro" id="IPR010406">
    <property type="entry name" value="DUF1003"/>
</dbReference>
<comment type="caution">
    <text evidence="3">The sequence shown here is derived from an EMBL/GenBank/DDBJ whole genome shotgun (WGS) entry which is preliminary data.</text>
</comment>
<name>A0ABQ3GFE6_9BURK</name>
<reference evidence="4" key="1">
    <citation type="journal article" date="2019" name="Int. J. Syst. Evol. Microbiol.">
        <title>The Global Catalogue of Microorganisms (GCM) 10K type strain sequencing project: providing services to taxonomists for standard genome sequencing and annotation.</title>
        <authorList>
            <consortium name="The Broad Institute Genomics Platform"/>
            <consortium name="The Broad Institute Genome Sequencing Center for Infectious Disease"/>
            <person name="Wu L."/>
            <person name="Ma J."/>
        </authorList>
    </citation>
    <scope>NUCLEOTIDE SEQUENCE [LARGE SCALE GENOMIC DNA]</scope>
    <source>
        <strain evidence="4">KCTC 23314</strain>
    </source>
</reference>
<evidence type="ECO:0008006" key="5">
    <source>
        <dbReference type="Google" id="ProtNLM"/>
    </source>
</evidence>
<keyword evidence="4" id="KW-1185">Reference proteome</keyword>
<organism evidence="3 4">
    <name type="scientific">Pseudorhodoferax aquiterrae</name>
    <dbReference type="NCBI Taxonomy" id="747304"/>
    <lineage>
        <taxon>Bacteria</taxon>
        <taxon>Pseudomonadati</taxon>
        <taxon>Pseudomonadota</taxon>
        <taxon>Betaproteobacteria</taxon>
        <taxon>Burkholderiales</taxon>
        <taxon>Comamonadaceae</taxon>
    </lineage>
</organism>
<evidence type="ECO:0000313" key="4">
    <source>
        <dbReference type="Proteomes" id="UP000626210"/>
    </source>
</evidence>
<dbReference type="Proteomes" id="UP000626210">
    <property type="component" value="Unassembled WGS sequence"/>
</dbReference>
<dbReference type="EMBL" id="BMYK01000041">
    <property type="protein sequence ID" value="GHD02782.1"/>
    <property type="molecule type" value="Genomic_DNA"/>
</dbReference>
<feature type="transmembrane region" description="Helical" evidence="2">
    <location>
        <begin position="79"/>
        <end position="101"/>
    </location>
</feature>
<dbReference type="Pfam" id="PF06210">
    <property type="entry name" value="DUF1003"/>
    <property type="match status" value="1"/>
</dbReference>
<proteinExistence type="predicted"/>
<gene>
    <name evidence="3" type="ORF">GCM10007320_62290</name>
</gene>
<dbReference type="RefSeq" id="WP_189690748.1">
    <property type="nucleotide sequence ID" value="NZ_BMYK01000041.1"/>
</dbReference>
<feature type="transmembrane region" description="Helical" evidence="2">
    <location>
        <begin position="47"/>
        <end position="67"/>
    </location>
</feature>
<evidence type="ECO:0000313" key="3">
    <source>
        <dbReference type="EMBL" id="GHD02782.1"/>
    </source>
</evidence>
<feature type="region of interest" description="Disordered" evidence="1">
    <location>
        <begin position="153"/>
        <end position="176"/>
    </location>
</feature>
<evidence type="ECO:0000256" key="2">
    <source>
        <dbReference type="SAM" id="Phobius"/>
    </source>
</evidence>
<keyword evidence="2" id="KW-1133">Transmembrane helix</keyword>
<protein>
    <recommendedName>
        <fullName evidence="5">DUF1003 domain-containing protein</fullName>
    </recommendedName>
</protein>
<evidence type="ECO:0000256" key="1">
    <source>
        <dbReference type="SAM" id="MobiDB-lite"/>
    </source>
</evidence>
<keyword evidence="2" id="KW-0472">Membrane</keyword>
<accession>A0ABQ3GFE6</accession>